<keyword evidence="1" id="KW-0812">Transmembrane</keyword>
<keyword evidence="2" id="KW-0732">Signal</keyword>
<reference evidence="3" key="1">
    <citation type="submission" date="2014-09" db="EMBL/GenBank/DDBJ databases">
        <authorList>
            <person name="Magalhaes I.L.F."/>
            <person name="Oliveira U."/>
            <person name="Santos F.R."/>
            <person name="Vidigal T.H.D.A."/>
            <person name="Brescovit A.D."/>
            <person name="Santos A.J."/>
        </authorList>
    </citation>
    <scope>NUCLEOTIDE SEQUENCE</scope>
    <source>
        <tissue evidence="3">Shoot tissue taken approximately 20 cm above the soil surface</tissue>
    </source>
</reference>
<dbReference type="EMBL" id="GBRH01256754">
    <property type="protein sequence ID" value="JAD41141.1"/>
    <property type="molecule type" value="Transcribed_RNA"/>
</dbReference>
<proteinExistence type="predicted"/>
<reference evidence="3" key="2">
    <citation type="journal article" date="2015" name="Data Brief">
        <title>Shoot transcriptome of the giant reed, Arundo donax.</title>
        <authorList>
            <person name="Barrero R.A."/>
            <person name="Guerrero F.D."/>
            <person name="Moolhuijzen P."/>
            <person name="Goolsby J.A."/>
            <person name="Tidwell J."/>
            <person name="Bellgard S.E."/>
            <person name="Bellgard M.I."/>
        </authorList>
    </citation>
    <scope>NUCLEOTIDE SEQUENCE</scope>
    <source>
        <tissue evidence="3">Shoot tissue taken approximately 20 cm above the soil surface</tissue>
    </source>
</reference>
<dbReference type="AlphaFoldDB" id="A0A0A8ZQU1"/>
<keyword evidence="1" id="KW-0472">Membrane</keyword>
<organism evidence="3">
    <name type="scientific">Arundo donax</name>
    <name type="common">Giant reed</name>
    <name type="synonym">Donax arundinaceus</name>
    <dbReference type="NCBI Taxonomy" id="35708"/>
    <lineage>
        <taxon>Eukaryota</taxon>
        <taxon>Viridiplantae</taxon>
        <taxon>Streptophyta</taxon>
        <taxon>Embryophyta</taxon>
        <taxon>Tracheophyta</taxon>
        <taxon>Spermatophyta</taxon>
        <taxon>Magnoliopsida</taxon>
        <taxon>Liliopsida</taxon>
        <taxon>Poales</taxon>
        <taxon>Poaceae</taxon>
        <taxon>PACMAD clade</taxon>
        <taxon>Arundinoideae</taxon>
        <taxon>Arundineae</taxon>
        <taxon>Arundo</taxon>
    </lineage>
</organism>
<feature type="chain" id="PRO_5002060038" evidence="2">
    <location>
        <begin position="17"/>
        <end position="52"/>
    </location>
</feature>
<name>A0A0A8ZQU1_ARUDO</name>
<evidence type="ECO:0000313" key="3">
    <source>
        <dbReference type="EMBL" id="JAD41141.1"/>
    </source>
</evidence>
<feature type="signal peptide" evidence="2">
    <location>
        <begin position="1"/>
        <end position="16"/>
    </location>
</feature>
<feature type="transmembrane region" description="Helical" evidence="1">
    <location>
        <begin position="32"/>
        <end position="51"/>
    </location>
</feature>
<evidence type="ECO:0000256" key="2">
    <source>
        <dbReference type="SAM" id="SignalP"/>
    </source>
</evidence>
<keyword evidence="1" id="KW-1133">Transmembrane helix</keyword>
<evidence type="ECO:0000256" key="1">
    <source>
        <dbReference type="SAM" id="Phobius"/>
    </source>
</evidence>
<accession>A0A0A8ZQU1</accession>
<sequence length="52" mass="6165">MLILHLLLTAFSFASTVEWDFSTLYWKLSYSLTPWMLLLGYCAFSFLLFCFL</sequence>
<protein>
    <submittedName>
        <fullName evidence="3">Uncharacterized protein</fullName>
    </submittedName>
</protein>